<protein>
    <submittedName>
        <fullName evidence="2">Uncharacterized protein</fullName>
    </submittedName>
</protein>
<name>A0A6J3LSQ2_9PEZI</name>
<proteinExistence type="predicted"/>
<evidence type="ECO:0000313" key="2">
    <source>
        <dbReference type="RefSeq" id="XP_033455355.1"/>
    </source>
</evidence>
<sequence length="237" mass="27010">MPVIIRDGTGRLNHMDHIDNKFLESGSPNFFLQYRDTQGELHAWPIHIVKLLESGYDLNACEECEGIKRWDPEMIEFLHVEGGVQSIQTFCHSLYDQQLYPDLKTELAGDSKTAIKAMGIFLRGYSFAEERNLAYMEEFARELGAVVDEVDMNLSALAFAIAIVREQPECRGDNANLRRVIMSAAVRRASAIFPDESADMDILEQSAKFHYTLQRNLDDYRGFIAGLRAEIADRMHD</sequence>
<dbReference type="GeneID" id="54366389"/>
<accession>A0A6J3LSQ2</accession>
<reference evidence="2" key="3">
    <citation type="submission" date="2025-08" db="UniProtKB">
        <authorList>
            <consortium name="RefSeq"/>
        </authorList>
    </citation>
    <scope>IDENTIFICATION</scope>
    <source>
        <strain evidence="2">CBS 342.82</strain>
    </source>
</reference>
<keyword evidence="1" id="KW-1185">Reference proteome</keyword>
<dbReference type="AlphaFoldDB" id="A0A6J3LSQ2"/>
<reference evidence="2" key="1">
    <citation type="submission" date="2020-01" db="EMBL/GenBank/DDBJ databases">
        <authorList>
            <consortium name="DOE Joint Genome Institute"/>
            <person name="Haridas S."/>
            <person name="Albert R."/>
            <person name="Binder M."/>
            <person name="Bloem J."/>
            <person name="Labutti K."/>
            <person name="Salamov A."/>
            <person name="Andreopoulos B."/>
            <person name="Baker S.E."/>
            <person name="Barry K."/>
            <person name="Bills G."/>
            <person name="Bluhm B.H."/>
            <person name="Cannon C."/>
            <person name="Castanera R."/>
            <person name="Culley D.E."/>
            <person name="Daum C."/>
            <person name="Ezra D."/>
            <person name="Gonzalez J.B."/>
            <person name="Henrissat B."/>
            <person name="Kuo A."/>
            <person name="Liang C."/>
            <person name="Lipzen A."/>
            <person name="Lutzoni F."/>
            <person name="Magnuson J."/>
            <person name="Mondo S."/>
            <person name="Nolan M."/>
            <person name="Ohm R."/>
            <person name="Pangilinan J."/>
            <person name="Park H.-J."/>
            <person name="Ramirez L."/>
            <person name="Alfaro M."/>
            <person name="Sun H."/>
            <person name="Tritt A."/>
            <person name="Yoshinaga Y."/>
            <person name="Zwiers L.-H."/>
            <person name="Turgeon B.G."/>
            <person name="Goodwin S.B."/>
            <person name="Spatafora J.W."/>
            <person name="Crous P.W."/>
            <person name="Grigoriev I.V."/>
        </authorList>
    </citation>
    <scope>NUCLEOTIDE SEQUENCE</scope>
    <source>
        <strain evidence="2">CBS 342.82</strain>
    </source>
</reference>
<organism evidence="2">
    <name type="scientific">Dissoconium aciculare CBS 342.82</name>
    <dbReference type="NCBI Taxonomy" id="1314786"/>
    <lineage>
        <taxon>Eukaryota</taxon>
        <taxon>Fungi</taxon>
        <taxon>Dikarya</taxon>
        <taxon>Ascomycota</taxon>
        <taxon>Pezizomycotina</taxon>
        <taxon>Dothideomycetes</taxon>
        <taxon>Dothideomycetidae</taxon>
        <taxon>Mycosphaerellales</taxon>
        <taxon>Dissoconiaceae</taxon>
        <taxon>Dissoconium</taxon>
    </lineage>
</organism>
<evidence type="ECO:0000313" key="1">
    <source>
        <dbReference type="Proteomes" id="UP000504637"/>
    </source>
</evidence>
<gene>
    <name evidence="2" type="ORF">K489DRAFT_435159</name>
</gene>
<dbReference type="RefSeq" id="XP_033455355.1">
    <property type="nucleotide sequence ID" value="XM_033608589.1"/>
</dbReference>
<reference evidence="2" key="2">
    <citation type="submission" date="2020-04" db="EMBL/GenBank/DDBJ databases">
        <authorList>
            <consortium name="NCBI Genome Project"/>
        </authorList>
    </citation>
    <scope>NUCLEOTIDE SEQUENCE</scope>
    <source>
        <strain evidence="2">CBS 342.82</strain>
    </source>
</reference>
<dbReference type="Proteomes" id="UP000504637">
    <property type="component" value="Unplaced"/>
</dbReference>